<dbReference type="EMBL" id="FO203503">
    <property type="protein sequence ID" value="CCK79685.1"/>
    <property type="molecule type" value="Genomic_DNA"/>
</dbReference>
<evidence type="ECO:0000259" key="1">
    <source>
        <dbReference type="Pfam" id="PF13622"/>
    </source>
</evidence>
<proteinExistence type="predicted"/>
<dbReference type="InterPro" id="IPR052389">
    <property type="entry name" value="Sec_Metab_Biosynth-Assoc"/>
</dbReference>
<name>K0NFI4_DESTT</name>
<evidence type="ECO:0000259" key="2">
    <source>
        <dbReference type="Pfam" id="PF20789"/>
    </source>
</evidence>
<dbReference type="Gene3D" id="2.40.160.210">
    <property type="entry name" value="Acyl-CoA thioesterase, double hotdog domain"/>
    <property type="match status" value="1"/>
</dbReference>
<dbReference type="PANTHER" id="PTHR38110:SF1">
    <property type="entry name" value="THIOESTERASE DOMAIN-CONTAINING PROTEIN"/>
    <property type="match status" value="1"/>
</dbReference>
<keyword evidence="4" id="KW-1185">Reference proteome</keyword>
<reference evidence="3 4" key="1">
    <citation type="journal article" date="2013" name="Environ. Microbiol.">
        <title>Complete genome, catabolic sub-proteomes and key-metabolites of Desulfobacula toluolica Tol2, a marine, aromatic compound-degrading, sulfate-reducing bacterium.</title>
        <authorList>
            <person name="Wohlbrand L."/>
            <person name="Jacob J.H."/>
            <person name="Kube M."/>
            <person name="Mussmann M."/>
            <person name="Jarling R."/>
            <person name="Beck A."/>
            <person name="Amann R."/>
            <person name="Wilkes H."/>
            <person name="Reinhardt R."/>
            <person name="Rabus R."/>
        </authorList>
    </citation>
    <scope>NUCLEOTIDE SEQUENCE [LARGE SCALE GENOMIC DNA]</scope>
    <source>
        <strain evidence="4">DSM 7467 / Tol2</strain>
    </source>
</reference>
<dbReference type="AlphaFoldDB" id="K0NFI4"/>
<dbReference type="Pfam" id="PF20789">
    <property type="entry name" value="4HBT_3C"/>
    <property type="match status" value="1"/>
</dbReference>
<evidence type="ECO:0000313" key="4">
    <source>
        <dbReference type="Proteomes" id="UP000007347"/>
    </source>
</evidence>
<dbReference type="Pfam" id="PF13622">
    <property type="entry name" value="4HBT_3"/>
    <property type="match status" value="1"/>
</dbReference>
<protein>
    <submittedName>
        <fullName evidence="3">Conserved uncharacterized protein</fullName>
    </submittedName>
</protein>
<dbReference type="KEGG" id="dto:TOL2_C15220"/>
<dbReference type="InterPro" id="IPR042171">
    <property type="entry name" value="Acyl-CoA_hotdog"/>
</dbReference>
<dbReference type="HOGENOM" id="CLU_068888_0_0_7"/>
<feature type="domain" description="Acyl-CoA thioesterase-like N-terminal HotDog" evidence="1">
    <location>
        <begin position="21"/>
        <end position="103"/>
    </location>
</feature>
<dbReference type="Proteomes" id="UP000007347">
    <property type="component" value="Chromosome"/>
</dbReference>
<dbReference type="InterPro" id="IPR049449">
    <property type="entry name" value="TesB_ACOT8-like_N"/>
</dbReference>
<dbReference type="PANTHER" id="PTHR38110">
    <property type="entry name" value="CHROMOSOME 23, WHOLE GENOME SHOTGUN SEQUENCE"/>
    <property type="match status" value="1"/>
</dbReference>
<accession>K0NFI4</accession>
<sequence>MFDRDLEMVDTGSKVFALTLSDKWNIAGSTLNGGYLMAVIARAMEHCSPQKATPIITANYISKCVPGKALAHVEVIFESGNFTRLMVRLVQQGKEKIRAMGTFSSDVNEDVLCEYETGPPVIASFEECSQVPVTPDNALFDHVDLRLDPSCAGWLTGERSGRSEFKGWVCFKEKRKIDIPAILLFADTYPPPVFAKFGPSTWVPTIELSVNIRKVPDTLILKGIFKSRFVSGGLVEEDGELWNTHGELVAVSRQISKYRKIKE</sequence>
<dbReference type="InterPro" id="IPR049450">
    <property type="entry name" value="ACOT8-like_C"/>
</dbReference>
<dbReference type="SUPFAM" id="SSF54637">
    <property type="entry name" value="Thioesterase/thiol ester dehydrase-isomerase"/>
    <property type="match status" value="2"/>
</dbReference>
<feature type="domain" description="Acyl-CoA thioesterase-like C-terminal" evidence="2">
    <location>
        <begin position="126"/>
        <end position="255"/>
    </location>
</feature>
<dbReference type="InterPro" id="IPR029069">
    <property type="entry name" value="HotDog_dom_sf"/>
</dbReference>
<evidence type="ECO:0000313" key="3">
    <source>
        <dbReference type="EMBL" id="CCK79685.1"/>
    </source>
</evidence>
<dbReference type="STRING" id="651182.TOL2_C15220"/>
<gene>
    <name evidence="3" type="ordered locus">TOL2_C15220</name>
</gene>
<organism evidence="3 4">
    <name type="scientific">Desulfobacula toluolica (strain DSM 7467 / Tol2)</name>
    <dbReference type="NCBI Taxonomy" id="651182"/>
    <lineage>
        <taxon>Bacteria</taxon>
        <taxon>Pseudomonadati</taxon>
        <taxon>Thermodesulfobacteriota</taxon>
        <taxon>Desulfobacteria</taxon>
        <taxon>Desulfobacterales</taxon>
        <taxon>Desulfobacteraceae</taxon>
        <taxon>Desulfobacula</taxon>
    </lineage>
</organism>